<evidence type="ECO:0000256" key="2">
    <source>
        <dbReference type="ARBA" id="ARBA00022490"/>
    </source>
</evidence>
<dbReference type="GO" id="GO:0005737">
    <property type="term" value="C:cytoplasm"/>
    <property type="evidence" value="ECO:0007669"/>
    <property type="project" value="UniProtKB-SubCell"/>
</dbReference>
<evidence type="ECO:0000256" key="3">
    <source>
        <dbReference type="ARBA" id="ARBA00023038"/>
    </source>
</evidence>
<feature type="domain" description="PDZ" evidence="5">
    <location>
        <begin position="337"/>
        <end position="420"/>
    </location>
</feature>
<proteinExistence type="predicted"/>
<dbReference type="GO" id="GO:0003779">
    <property type="term" value="F:actin binding"/>
    <property type="evidence" value="ECO:0007669"/>
    <property type="project" value="TreeGrafter"/>
</dbReference>
<dbReference type="GO" id="GO:0031941">
    <property type="term" value="C:filamentous actin"/>
    <property type="evidence" value="ECO:0007669"/>
    <property type="project" value="TreeGrafter"/>
</dbReference>
<dbReference type="Pfam" id="PF00595">
    <property type="entry name" value="PDZ"/>
    <property type="match status" value="1"/>
</dbReference>
<dbReference type="EMBL" id="UXSR01005456">
    <property type="protein sequence ID" value="VDD82123.1"/>
    <property type="molecule type" value="Genomic_DNA"/>
</dbReference>
<dbReference type="InterPro" id="IPR036034">
    <property type="entry name" value="PDZ_sf"/>
</dbReference>
<comment type="subcellular location">
    <subcellularLocation>
        <location evidence="1">Cytoplasm</location>
    </subcellularLocation>
</comment>
<dbReference type="InterPro" id="IPR050604">
    <property type="entry name" value="PDZ-LIM_domain"/>
</dbReference>
<dbReference type="WBParaSite" id="MCU_005229-RA">
    <property type="protein sequence ID" value="MCU_005229-RA"/>
    <property type="gene ID" value="MCU_005229"/>
</dbReference>
<evidence type="ECO:0000256" key="1">
    <source>
        <dbReference type="ARBA" id="ARBA00004496"/>
    </source>
</evidence>
<name>A0A0R3UKK0_MESCO</name>
<evidence type="ECO:0000313" key="6">
    <source>
        <dbReference type="EMBL" id="VDD82123.1"/>
    </source>
</evidence>
<evidence type="ECO:0000256" key="4">
    <source>
        <dbReference type="SAM" id="MobiDB-lite"/>
    </source>
</evidence>
<evidence type="ECO:0000313" key="7">
    <source>
        <dbReference type="Proteomes" id="UP000267029"/>
    </source>
</evidence>
<dbReference type="GO" id="GO:0030036">
    <property type="term" value="P:actin cytoskeleton organization"/>
    <property type="evidence" value="ECO:0007669"/>
    <property type="project" value="TreeGrafter"/>
</dbReference>
<dbReference type="GO" id="GO:0061061">
    <property type="term" value="P:muscle structure development"/>
    <property type="evidence" value="ECO:0007669"/>
    <property type="project" value="TreeGrafter"/>
</dbReference>
<feature type="compositionally biased region" description="Acidic residues" evidence="4">
    <location>
        <begin position="52"/>
        <end position="68"/>
    </location>
</feature>
<dbReference type="AlphaFoldDB" id="A0A0R3UKK0"/>
<keyword evidence="3" id="KW-0862">Zinc</keyword>
<dbReference type="CDD" id="cd23068">
    <property type="entry name" value="PDZ_ZASP52-like"/>
    <property type="match status" value="1"/>
</dbReference>
<keyword evidence="2" id="KW-0963">Cytoplasm</keyword>
<dbReference type="PANTHER" id="PTHR24214:SF38">
    <property type="entry name" value="PDZ AND LIM DOMAIN PROTEIN ZASP-RELATED"/>
    <property type="match status" value="1"/>
</dbReference>
<reference evidence="6 7" key="1">
    <citation type="submission" date="2018-10" db="EMBL/GenBank/DDBJ databases">
        <authorList>
            <consortium name="Pathogen Informatics"/>
        </authorList>
    </citation>
    <scope>NUCLEOTIDE SEQUENCE [LARGE SCALE GENOMIC DNA]</scope>
</reference>
<feature type="compositionally biased region" description="Acidic residues" evidence="4">
    <location>
        <begin position="27"/>
        <end position="36"/>
    </location>
</feature>
<accession>A0A0R3UKK0</accession>
<organism evidence="6 7">
    <name type="scientific">Mesocestoides corti</name>
    <name type="common">Flatworm</name>
    <dbReference type="NCBI Taxonomy" id="53468"/>
    <lineage>
        <taxon>Eukaryota</taxon>
        <taxon>Metazoa</taxon>
        <taxon>Spiralia</taxon>
        <taxon>Lophotrochozoa</taxon>
        <taxon>Platyhelminthes</taxon>
        <taxon>Cestoda</taxon>
        <taxon>Eucestoda</taxon>
        <taxon>Cyclophyllidea</taxon>
        <taxon>Mesocestoididae</taxon>
        <taxon>Mesocestoides</taxon>
    </lineage>
</organism>
<dbReference type="GO" id="GO:0001725">
    <property type="term" value="C:stress fiber"/>
    <property type="evidence" value="ECO:0007669"/>
    <property type="project" value="TreeGrafter"/>
</dbReference>
<keyword evidence="7" id="KW-1185">Reference proteome</keyword>
<dbReference type="GO" id="GO:0005912">
    <property type="term" value="C:adherens junction"/>
    <property type="evidence" value="ECO:0007669"/>
    <property type="project" value="TreeGrafter"/>
</dbReference>
<dbReference type="PROSITE" id="PS50106">
    <property type="entry name" value="PDZ"/>
    <property type="match status" value="1"/>
</dbReference>
<dbReference type="Gene3D" id="2.30.42.10">
    <property type="match status" value="1"/>
</dbReference>
<protein>
    <submittedName>
        <fullName evidence="8">PDZ domain-containing protein</fullName>
    </submittedName>
</protein>
<keyword evidence="3" id="KW-0479">Metal-binding</keyword>
<dbReference type="SUPFAM" id="SSF50156">
    <property type="entry name" value="PDZ domain-like"/>
    <property type="match status" value="1"/>
</dbReference>
<dbReference type="OrthoDB" id="44841at2759"/>
<evidence type="ECO:0000313" key="8">
    <source>
        <dbReference type="WBParaSite" id="MCU_005229-RA"/>
    </source>
</evidence>
<dbReference type="PANTHER" id="PTHR24214">
    <property type="entry name" value="PDZ AND LIM DOMAIN PROTEIN ZASP"/>
    <property type="match status" value="1"/>
</dbReference>
<dbReference type="SMART" id="SM00228">
    <property type="entry name" value="PDZ"/>
    <property type="match status" value="1"/>
</dbReference>
<gene>
    <name evidence="6" type="ORF">MCOS_LOCUS8126</name>
</gene>
<keyword evidence="3" id="KW-0440">LIM domain</keyword>
<feature type="region of interest" description="Disordered" evidence="4">
    <location>
        <begin position="199"/>
        <end position="281"/>
    </location>
</feature>
<reference evidence="8" key="2">
    <citation type="submission" date="2019-11" db="UniProtKB">
        <authorList>
            <consortium name="WormBaseParasite"/>
        </authorList>
    </citation>
    <scope>IDENTIFICATION</scope>
</reference>
<dbReference type="STRING" id="53468.A0A0R3UKK0"/>
<dbReference type="InterPro" id="IPR001478">
    <property type="entry name" value="PDZ"/>
</dbReference>
<feature type="region of interest" description="Disordered" evidence="4">
    <location>
        <begin position="1"/>
        <end position="93"/>
    </location>
</feature>
<evidence type="ECO:0000259" key="5">
    <source>
        <dbReference type="PROSITE" id="PS50106"/>
    </source>
</evidence>
<sequence length="564" mass="61788">MSSADSASVEAGLDNSGAEILKAGKVDEDESTEDEIAQASDTVSERSTKEASEEEKLEDGEEEEEEEEKLPVESTVETNMVESKTEADIDWNEELISENVQPPSRSNHDVDVVEAEAFPQNSENTPVSPSAKHIMTQEFKKPLLQPSSDTVAVEDPMTTQSDGTAEVVEEVPLSVKEQVSIFANMKLQETHGKPKPMVAAAFSNSLRTEPPPSMDTGLPDQVQRSSPNRVEEFEKTLPPQSFDITETTSMERDEPQSRQPIASNFDRPQPHDRQAEIPPPPKKFVPKTFSSANPLTFGVPFGNNCHFTKPEPPAKVAAPSQYLGPDVVAHTTRPPVLIRLRRPGPEAPWGFTIFGGADYGCPPFISRVTLRSIAANAGLEVGDIVVSICESPVRDSEHSQVKAEILRAGNELDFMVVKQGIDKDILAQRAPHLLRPPASSVTDSSGSLHARKTSSGSVTYLPCRTPCQAGYADKATRTRSFRLLDEHLNAMSGESRRAESFQVQSDCKRAAGVRSWHCRNNPVQVGSQLGAAQTPTRPWSNIGVLMLVWMWPEVELECAKMTQQ</sequence>
<dbReference type="Proteomes" id="UP000267029">
    <property type="component" value="Unassembled WGS sequence"/>
</dbReference>
<feature type="compositionally biased region" description="Polar residues" evidence="4">
    <location>
        <begin position="238"/>
        <end position="248"/>
    </location>
</feature>
<dbReference type="GO" id="GO:0051371">
    <property type="term" value="F:muscle alpha-actinin binding"/>
    <property type="evidence" value="ECO:0007669"/>
    <property type="project" value="TreeGrafter"/>
</dbReference>